<evidence type="ECO:0000313" key="2">
    <source>
        <dbReference type="EMBL" id="AXJ12561.1"/>
    </source>
</evidence>
<sequence>MLKINKTRQTTAEFFVTEDKQERLVKTTVINTDNDAVSTVYETLHEPELYAKNRRDMRKHEQELRELRYKIEDEILAELEAEEVEE</sequence>
<organism evidence="2 3">
    <name type="scientific">Streptococcus pluranimalium</name>
    <dbReference type="NCBI Taxonomy" id="82348"/>
    <lineage>
        <taxon>Bacteria</taxon>
        <taxon>Bacillati</taxon>
        <taxon>Bacillota</taxon>
        <taxon>Bacilli</taxon>
        <taxon>Lactobacillales</taxon>
        <taxon>Streptococcaceae</taxon>
        <taxon>Streptococcus</taxon>
    </lineage>
</organism>
<protein>
    <recommendedName>
        <fullName evidence="4">Prophage protein</fullName>
    </recommendedName>
</protein>
<dbReference type="AlphaFoldDB" id="A0A345VIK9"/>
<dbReference type="EMBL" id="CP022601">
    <property type="protein sequence ID" value="AXJ12561.1"/>
    <property type="molecule type" value="Genomic_DNA"/>
</dbReference>
<dbReference type="RefSeq" id="WP_115129862.1">
    <property type="nucleotide sequence ID" value="NZ_CP022601.1"/>
</dbReference>
<keyword evidence="1" id="KW-0175">Coiled coil</keyword>
<reference evidence="2 3" key="1">
    <citation type="submission" date="2017-07" db="EMBL/GenBank/DDBJ databases">
        <title>Streptococcus pluranimalium as cause of bovine abortion.</title>
        <authorList>
            <person name="Rodriguez Campos S."/>
            <person name="Gobeli Brawand S."/>
            <person name="Brodard I."/>
            <person name="Rychener L."/>
            <person name="Perreten V."/>
        </authorList>
    </citation>
    <scope>NUCLEOTIDE SEQUENCE [LARGE SCALE GENOMIC DNA]</scope>
    <source>
        <strain evidence="2 3">14A0014</strain>
    </source>
</reference>
<evidence type="ECO:0000313" key="3">
    <source>
        <dbReference type="Proteomes" id="UP000255411"/>
    </source>
</evidence>
<evidence type="ECO:0000256" key="1">
    <source>
        <dbReference type="SAM" id="Coils"/>
    </source>
</evidence>
<proteinExistence type="predicted"/>
<evidence type="ECO:0008006" key="4">
    <source>
        <dbReference type="Google" id="ProtNLM"/>
    </source>
</evidence>
<feature type="coiled-coil region" evidence="1">
    <location>
        <begin position="50"/>
        <end position="77"/>
    </location>
</feature>
<gene>
    <name evidence="2" type="ORF">Sp14A_06320</name>
</gene>
<dbReference type="Proteomes" id="UP000255411">
    <property type="component" value="Chromosome"/>
</dbReference>
<name>A0A345VIK9_9STRE</name>
<accession>A0A345VIK9</accession>